<organism evidence="3 4">
    <name type="scientific">Reyranella aquatilis</name>
    <dbReference type="NCBI Taxonomy" id="2035356"/>
    <lineage>
        <taxon>Bacteria</taxon>
        <taxon>Pseudomonadati</taxon>
        <taxon>Pseudomonadota</taxon>
        <taxon>Alphaproteobacteria</taxon>
        <taxon>Hyphomicrobiales</taxon>
        <taxon>Reyranellaceae</taxon>
        <taxon>Reyranella</taxon>
    </lineage>
</organism>
<accession>A0ABS8KTX4</accession>
<feature type="transmembrane region" description="Helical" evidence="2">
    <location>
        <begin position="7"/>
        <end position="27"/>
    </location>
</feature>
<keyword evidence="2" id="KW-0472">Membrane</keyword>
<proteinExistence type="predicted"/>
<dbReference type="RefSeq" id="WP_230550718.1">
    <property type="nucleotide sequence ID" value="NZ_JAJISD010000004.1"/>
</dbReference>
<name>A0ABS8KTX4_9HYPH</name>
<evidence type="ECO:0000256" key="1">
    <source>
        <dbReference type="SAM" id="MobiDB-lite"/>
    </source>
</evidence>
<keyword evidence="2" id="KW-1133">Transmembrane helix</keyword>
<dbReference type="Proteomes" id="UP001198862">
    <property type="component" value="Unassembled WGS sequence"/>
</dbReference>
<reference evidence="3 4" key="1">
    <citation type="submission" date="2021-11" db="EMBL/GenBank/DDBJ databases">
        <authorList>
            <person name="Lee D.-H."/>
            <person name="Kim S.-B."/>
        </authorList>
    </citation>
    <scope>NUCLEOTIDE SEQUENCE [LARGE SCALE GENOMIC DNA]</scope>
    <source>
        <strain evidence="3 4">KCTC 52223</strain>
    </source>
</reference>
<sequence>MVVIRALGWLSLAVAVAVVVHDLLTWWSEGSYPFSTFGSLWSHLDPASLGNTQTSARRHLSGILWTWMMRPLLTVPAMPAFLVLGLVLVWIGRRDVGRPEPGFLMGSRPRRRRGGLS</sequence>
<dbReference type="EMBL" id="JAJISD010000004">
    <property type="protein sequence ID" value="MCC8429519.1"/>
    <property type="molecule type" value="Genomic_DNA"/>
</dbReference>
<evidence type="ECO:0000256" key="2">
    <source>
        <dbReference type="SAM" id="Phobius"/>
    </source>
</evidence>
<protein>
    <submittedName>
        <fullName evidence="3">Uncharacterized protein</fullName>
    </submittedName>
</protein>
<evidence type="ECO:0000313" key="3">
    <source>
        <dbReference type="EMBL" id="MCC8429519.1"/>
    </source>
</evidence>
<evidence type="ECO:0000313" key="4">
    <source>
        <dbReference type="Proteomes" id="UP001198862"/>
    </source>
</evidence>
<feature type="region of interest" description="Disordered" evidence="1">
    <location>
        <begin position="96"/>
        <end position="117"/>
    </location>
</feature>
<gene>
    <name evidence="3" type="ORF">LJ725_11110</name>
</gene>
<feature type="compositionally biased region" description="Basic residues" evidence="1">
    <location>
        <begin position="108"/>
        <end position="117"/>
    </location>
</feature>
<keyword evidence="4" id="KW-1185">Reference proteome</keyword>
<feature type="transmembrane region" description="Helical" evidence="2">
    <location>
        <begin position="72"/>
        <end position="91"/>
    </location>
</feature>
<keyword evidence="2" id="KW-0812">Transmembrane</keyword>
<comment type="caution">
    <text evidence="3">The sequence shown here is derived from an EMBL/GenBank/DDBJ whole genome shotgun (WGS) entry which is preliminary data.</text>
</comment>